<dbReference type="GO" id="GO:0005886">
    <property type="term" value="C:plasma membrane"/>
    <property type="evidence" value="ECO:0007669"/>
    <property type="project" value="TreeGrafter"/>
</dbReference>
<sequence>MNSYMGSYLCDPDNTYSKCASPRNASTTPASNAMKPFNYQMDAISSNWPIHFGAYTGFYDYQVEWVTGENGYVRWMLQGEPLFEVTTESIVSVPQNANKTNPKKIMIEEPLYVIFNVALSSSWALKTGKCVEQRCECLYHSWGGPRCSTAVSGSSSAGLMSKTFGPPIEAAIAVAIVIILVTMVMVHMGSVATAKKTKAVMAALEAERKAAASVSAAPVSETNSSRGSYLAALSKDNYRQNFV</sequence>
<dbReference type="SUPFAM" id="SSF49899">
    <property type="entry name" value="Concanavalin A-like lectins/glucanases"/>
    <property type="match status" value="1"/>
</dbReference>
<evidence type="ECO:0000256" key="1">
    <source>
        <dbReference type="ARBA" id="ARBA00004370"/>
    </source>
</evidence>
<dbReference type="GO" id="GO:0006078">
    <property type="term" value="P:(1-&gt;6)-beta-D-glucan biosynthetic process"/>
    <property type="evidence" value="ECO:0007669"/>
    <property type="project" value="TreeGrafter"/>
</dbReference>
<evidence type="ECO:0000256" key="4">
    <source>
        <dbReference type="ARBA" id="ARBA00023316"/>
    </source>
</evidence>
<dbReference type="InterPro" id="IPR013320">
    <property type="entry name" value="ConA-like_dom_sf"/>
</dbReference>
<dbReference type="PANTHER" id="PTHR31361:SF1">
    <property type="entry name" value="BETA-GLUCAN SYNTHESIS-ASSOCIATED PROTEIN KRE6-RELATED"/>
    <property type="match status" value="1"/>
</dbReference>
<dbReference type="EMBL" id="MJFZ01000203">
    <property type="protein sequence ID" value="RAW34369.1"/>
    <property type="molecule type" value="Genomic_DNA"/>
</dbReference>
<gene>
    <name evidence="6" type="ORF">PC110_g9335</name>
</gene>
<keyword evidence="5" id="KW-0812">Transmembrane</keyword>
<keyword evidence="3" id="KW-0325">Glycoprotein</keyword>
<dbReference type="GO" id="GO:0015926">
    <property type="term" value="F:glucosidase activity"/>
    <property type="evidence" value="ECO:0007669"/>
    <property type="project" value="TreeGrafter"/>
</dbReference>
<dbReference type="OrthoDB" id="412647at2759"/>
<organism evidence="6 7">
    <name type="scientific">Phytophthora cactorum</name>
    <dbReference type="NCBI Taxonomy" id="29920"/>
    <lineage>
        <taxon>Eukaryota</taxon>
        <taxon>Sar</taxon>
        <taxon>Stramenopiles</taxon>
        <taxon>Oomycota</taxon>
        <taxon>Peronosporomycetes</taxon>
        <taxon>Peronosporales</taxon>
        <taxon>Peronosporaceae</taxon>
        <taxon>Phytophthora</taxon>
    </lineage>
</organism>
<keyword evidence="4" id="KW-0961">Cell wall biogenesis/degradation</keyword>
<dbReference type="InterPro" id="IPR005629">
    <property type="entry name" value="Skn1/Kre6/Sbg1"/>
</dbReference>
<protein>
    <recommendedName>
        <fullName evidence="8">EGF-like domain-containing protein</fullName>
    </recommendedName>
</protein>
<dbReference type="GO" id="GO:0005789">
    <property type="term" value="C:endoplasmic reticulum membrane"/>
    <property type="evidence" value="ECO:0007669"/>
    <property type="project" value="TreeGrafter"/>
</dbReference>
<dbReference type="STRING" id="29920.A0A329SCJ2"/>
<dbReference type="Gene3D" id="2.60.120.200">
    <property type="match status" value="1"/>
</dbReference>
<dbReference type="VEuPathDB" id="FungiDB:PC110_g9335"/>
<evidence type="ECO:0000256" key="5">
    <source>
        <dbReference type="SAM" id="Phobius"/>
    </source>
</evidence>
<reference evidence="6 7" key="1">
    <citation type="submission" date="2018-01" db="EMBL/GenBank/DDBJ databases">
        <title>Draft genome of the strawberry crown rot pathogen Phytophthora cactorum.</title>
        <authorList>
            <person name="Armitage A.D."/>
            <person name="Lysoe E."/>
            <person name="Nellist C.F."/>
            <person name="Harrison R.J."/>
            <person name="Brurberg M.B."/>
        </authorList>
    </citation>
    <scope>NUCLEOTIDE SEQUENCE [LARGE SCALE GENOMIC DNA]</scope>
    <source>
        <strain evidence="6 7">10300</strain>
    </source>
</reference>
<evidence type="ECO:0000256" key="2">
    <source>
        <dbReference type="ARBA" id="ARBA00023136"/>
    </source>
</evidence>
<dbReference type="PANTHER" id="PTHR31361">
    <property type="entry name" value="BETA-GLUCAN SYNTHESIS-ASSOCIATED PROTEIN KRE6-RELATED"/>
    <property type="match status" value="1"/>
</dbReference>
<evidence type="ECO:0008006" key="8">
    <source>
        <dbReference type="Google" id="ProtNLM"/>
    </source>
</evidence>
<keyword evidence="5" id="KW-1133">Transmembrane helix</keyword>
<feature type="transmembrane region" description="Helical" evidence="5">
    <location>
        <begin position="170"/>
        <end position="192"/>
    </location>
</feature>
<dbReference type="Proteomes" id="UP000251314">
    <property type="component" value="Unassembled WGS sequence"/>
</dbReference>
<keyword evidence="2 5" id="KW-0472">Membrane</keyword>
<evidence type="ECO:0000313" key="6">
    <source>
        <dbReference type="EMBL" id="RAW34369.1"/>
    </source>
</evidence>
<evidence type="ECO:0000313" key="7">
    <source>
        <dbReference type="Proteomes" id="UP000251314"/>
    </source>
</evidence>
<keyword evidence="7" id="KW-1185">Reference proteome</keyword>
<dbReference type="AlphaFoldDB" id="A0A329SCJ2"/>
<comment type="caution">
    <text evidence="6">The sequence shown here is derived from an EMBL/GenBank/DDBJ whole genome shotgun (WGS) entry which is preliminary data.</text>
</comment>
<evidence type="ECO:0000256" key="3">
    <source>
        <dbReference type="ARBA" id="ARBA00023180"/>
    </source>
</evidence>
<comment type="subcellular location">
    <subcellularLocation>
        <location evidence="1">Membrane</location>
    </subcellularLocation>
</comment>
<accession>A0A329SCJ2</accession>
<dbReference type="GO" id="GO:0071555">
    <property type="term" value="P:cell wall organization"/>
    <property type="evidence" value="ECO:0007669"/>
    <property type="project" value="UniProtKB-KW"/>
</dbReference>
<proteinExistence type="predicted"/>
<name>A0A329SCJ2_9STRA</name>